<feature type="chain" id="PRO_5032489939" description="Phytocyanin domain-containing protein" evidence="2">
    <location>
        <begin position="24"/>
        <end position="216"/>
    </location>
</feature>
<dbReference type="GO" id="GO:0005886">
    <property type="term" value="C:plasma membrane"/>
    <property type="evidence" value="ECO:0007669"/>
    <property type="project" value="TreeGrafter"/>
</dbReference>
<dbReference type="Gene3D" id="2.60.40.420">
    <property type="entry name" value="Cupredoxins - blue copper proteins"/>
    <property type="match status" value="1"/>
</dbReference>
<keyword evidence="2" id="KW-0732">Signal</keyword>
<dbReference type="Proteomes" id="UP000655225">
    <property type="component" value="Unassembled WGS sequence"/>
</dbReference>
<evidence type="ECO:0000313" key="4">
    <source>
        <dbReference type="EMBL" id="KAF8380361.1"/>
    </source>
</evidence>
<evidence type="ECO:0000313" key="5">
    <source>
        <dbReference type="Proteomes" id="UP000655225"/>
    </source>
</evidence>
<feature type="region of interest" description="Disordered" evidence="1">
    <location>
        <begin position="155"/>
        <end position="184"/>
    </location>
</feature>
<protein>
    <recommendedName>
        <fullName evidence="3">Phytocyanin domain-containing protein</fullName>
    </recommendedName>
</protein>
<dbReference type="OMA" id="AQCQQGM"/>
<reference evidence="4 5" key="1">
    <citation type="submission" date="2020-04" db="EMBL/GenBank/DDBJ databases">
        <title>Plant Genome Project.</title>
        <authorList>
            <person name="Zhang R.-G."/>
        </authorList>
    </citation>
    <scope>NUCLEOTIDE SEQUENCE [LARGE SCALE GENOMIC DNA]</scope>
    <source>
        <strain evidence="4">YNK0</strain>
        <tissue evidence="4">Leaf</tissue>
    </source>
</reference>
<sequence length="216" mass="23024">MAKPSPAVLNLAVIALLIGVAAADTSSPAAYTNHTVGATTGWFFNATTNTSSADYSKWASDQSFNLGDFLIFKTNSNQTVIQTYNETTFRSCITDDALDSDTFEYDGGNAIGEALTVPVPLTVEGPNYYFSDADDGAQCAQGMAFEIVVKHGLGLPPSLNQPPPPPYVEPPPSDSNQTTPTSTDQQQTFYRAGSARGANVRTGVFLFLLCGFWVLV</sequence>
<gene>
    <name evidence="4" type="ORF">HHK36_027846</name>
</gene>
<feature type="compositionally biased region" description="Low complexity" evidence="1">
    <location>
        <begin position="174"/>
        <end position="184"/>
    </location>
</feature>
<comment type="caution">
    <text evidence="4">The sequence shown here is derived from an EMBL/GenBank/DDBJ whole genome shotgun (WGS) entry which is preliminary data.</text>
</comment>
<dbReference type="PANTHER" id="PTHR33021">
    <property type="entry name" value="BLUE COPPER PROTEIN"/>
    <property type="match status" value="1"/>
</dbReference>
<dbReference type="PROSITE" id="PS51485">
    <property type="entry name" value="PHYTOCYANIN"/>
    <property type="match status" value="1"/>
</dbReference>
<dbReference type="InterPro" id="IPR008972">
    <property type="entry name" value="Cupredoxin"/>
</dbReference>
<dbReference type="PANTHER" id="PTHR33021:SF213">
    <property type="entry name" value="OS12G0454600 PROTEIN"/>
    <property type="match status" value="1"/>
</dbReference>
<feature type="compositionally biased region" description="Pro residues" evidence="1">
    <location>
        <begin position="159"/>
        <end position="173"/>
    </location>
</feature>
<dbReference type="GO" id="GO:0009055">
    <property type="term" value="F:electron transfer activity"/>
    <property type="evidence" value="ECO:0007669"/>
    <property type="project" value="InterPro"/>
</dbReference>
<name>A0A834YDW9_TETSI</name>
<dbReference type="InterPro" id="IPR003245">
    <property type="entry name" value="Phytocyanin_dom"/>
</dbReference>
<dbReference type="SUPFAM" id="SSF49503">
    <property type="entry name" value="Cupredoxins"/>
    <property type="match status" value="1"/>
</dbReference>
<feature type="signal peptide" evidence="2">
    <location>
        <begin position="1"/>
        <end position="23"/>
    </location>
</feature>
<evidence type="ECO:0000256" key="1">
    <source>
        <dbReference type="SAM" id="MobiDB-lite"/>
    </source>
</evidence>
<keyword evidence="5" id="KW-1185">Reference proteome</keyword>
<feature type="domain" description="Phytocyanin" evidence="3">
    <location>
        <begin position="32"/>
        <end position="151"/>
    </location>
</feature>
<dbReference type="Pfam" id="PF02298">
    <property type="entry name" value="Cu_bind_like"/>
    <property type="match status" value="1"/>
</dbReference>
<dbReference type="AlphaFoldDB" id="A0A834YDW9"/>
<dbReference type="FunFam" id="2.60.40.420:FF:000048">
    <property type="entry name" value="Early nodulin-like protein 18"/>
    <property type="match status" value="1"/>
</dbReference>
<proteinExistence type="predicted"/>
<dbReference type="OrthoDB" id="688954at2759"/>
<dbReference type="InterPro" id="IPR039391">
    <property type="entry name" value="Phytocyanin-like"/>
</dbReference>
<dbReference type="EMBL" id="JABCRI010000021">
    <property type="protein sequence ID" value="KAF8380361.1"/>
    <property type="molecule type" value="Genomic_DNA"/>
</dbReference>
<accession>A0A834YDW9</accession>
<organism evidence="4 5">
    <name type="scientific">Tetracentron sinense</name>
    <name type="common">Spur-leaf</name>
    <dbReference type="NCBI Taxonomy" id="13715"/>
    <lineage>
        <taxon>Eukaryota</taxon>
        <taxon>Viridiplantae</taxon>
        <taxon>Streptophyta</taxon>
        <taxon>Embryophyta</taxon>
        <taxon>Tracheophyta</taxon>
        <taxon>Spermatophyta</taxon>
        <taxon>Magnoliopsida</taxon>
        <taxon>Trochodendrales</taxon>
        <taxon>Trochodendraceae</taxon>
        <taxon>Tetracentron</taxon>
    </lineage>
</organism>
<evidence type="ECO:0000256" key="2">
    <source>
        <dbReference type="SAM" id="SignalP"/>
    </source>
</evidence>
<evidence type="ECO:0000259" key="3">
    <source>
        <dbReference type="PROSITE" id="PS51485"/>
    </source>
</evidence>